<feature type="compositionally biased region" description="Basic and acidic residues" evidence="3">
    <location>
        <begin position="236"/>
        <end position="245"/>
    </location>
</feature>
<dbReference type="GO" id="GO:0046982">
    <property type="term" value="F:protein heterodimerization activity"/>
    <property type="evidence" value="ECO:0007669"/>
    <property type="project" value="InterPro"/>
</dbReference>
<dbReference type="AlphaFoldDB" id="A0AA36EB58"/>
<comment type="similarity">
    <text evidence="2">Belongs to the histone H2B family.</text>
</comment>
<evidence type="ECO:0000256" key="3">
    <source>
        <dbReference type="SAM" id="MobiDB-lite"/>
    </source>
</evidence>
<dbReference type="InterPro" id="IPR009072">
    <property type="entry name" value="Histone-fold"/>
</dbReference>
<name>A0AA36EB58_LACSI</name>
<feature type="compositionally biased region" description="Basic and acidic residues" evidence="3">
    <location>
        <begin position="95"/>
        <end position="121"/>
    </location>
</feature>
<dbReference type="EMBL" id="OX465082">
    <property type="protein sequence ID" value="CAI9289976.1"/>
    <property type="molecule type" value="Genomic_DNA"/>
</dbReference>
<feature type="compositionally biased region" description="Acidic residues" evidence="3">
    <location>
        <begin position="59"/>
        <end position="78"/>
    </location>
</feature>
<evidence type="ECO:0000259" key="4">
    <source>
        <dbReference type="Pfam" id="PF00125"/>
    </source>
</evidence>
<organism evidence="5 6">
    <name type="scientific">Lactuca saligna</name>
    <name type="common">Willowleaf lettuce</name>
    <dbReference type="NCBI Taxonomy" id="75948"/>
    <lineage>
        <taxon>Eukaryota</taxon>
        <taxon>Viridiplantae</taxon>
        <taxon>Streptophyta</taxon>
        <taxon>Embryophyta</taxon>
        <taxon>Tracheophyta</taxon>
        <taxon>Spermatophyta</taxon>
        <taxon>Magnoliopsida</taxon>
        <taxon>eudicotyledons</taxon>
        <taxon>Gunneridae</taxon>
        <taxon>Pentapetalae</taxon>
        <taxon>asterids</taxon>
        <taxon>campanulids</taxon>
        <taxon>Asterales</taxon>
        <taxon>Asteraceae</taxon>
        <taxon>Cichorioideae</taxon>
        <taxon>Cichorieae</taxon>
        <taxon>Lactucinae</taxon>
        <taxon>Lactuca</taxon>
    </lineage>
</organism>
<keyword evidence="6" id="KW-1185">Reference proteome</keyword>
<dbReference type="GO" id="GO:0000786">
    <property type="term" value="C:nucleosome"/>
    <property type="evidence" value="ECO:0007669"/>
    <property type="project" value="InterPro"/>
</dbReference>
<dbReference type="InterPro" id="IPR000558">
    <property type="entry name" value="Histone_H2B"/>
</dbReference>
<dbReference type="GO" id="GO:0030527">
    <property type="term" value="F:structural constituent of chromatin"/>
    <property type="evidence" value="ECO:0007669"/>
    <property type="project" value="InterPro"/>
</dbReference>
<feature type="region of interest" description="Disordered" evidence="3">
    <location>
        <begin position="56"/>
        <end position="132"/>
    </location>
</feature>
<evidence type="ECO:0000256" key="2">
    <source>
        <dbReference type="ARBA" id="ARBA00006846"/>
    </source>
</evidence>
<dbReference type="CDD" id="cd22910">
    <property type="entry name" value="HFD_H2B"/>
    <property type="match status" value="1"/>
</dbReference>
<evidence type="ECO:0000313" key="5">
    <source>
        <dbReference type="EMBL" id="CAI9289976.1"/>
    </source>
</evidence>
<evidence type="ECO:0000313" key="6">
    <source>
        <dbReference type="Proteomes" id="UP001177003"/>
    </source>
</evidence>
<sequence>MAPKKKSASTLVKTTKKTIQETVQVSVVDQTTKKPVTRGLSSKEKVEIITVKTPIEKETLEDDDTQLEELEDGDEDIVNDAVTREIKVQDATPTPEKKEQPKKTTTREGGGRKKAEENIEGKKKRKRRKVGESGGEGYKRYLFRVLKQVHPDLAISSKAMTIISNLMADMFERLAEDAARLSDYSKKATMTAREIQGAVKLVVPGELGKHAVAEGTKAVTSYMSYGGGGRGRGRGGGRESESQTF</sequence>
<dbReference type="FunFam" id="1.10.20.10:FF:000043">
    <property type="entry name" value="Histone H2B"/>
    <property type="match status" value="1"/>
</dbReference>
<feature type="domain" description="Core Histone H2A/H2B/H3" evidence="4">
    <location>
        <begin position="122"/>
        <end position="201"/>
    </location>
</feature>
<feature type="region of interest" description="Disordered" evidence="3">
    <location>
        <begin position="225"/>
        <end position="245"/>
    </location>
</feature>
<dbReference type="Gene3D" id="1.10.20.10">
    <property type="entry name" value="Histone, subunit A"/>
    <property type="match status" value="1"/>
</dbReference>
<proteinExistence type="inferred from homology"/>
<protein>
    <recommendedName>
        <fullName evidence="4">Core Histone H2A/H2B/H3 domain-containing protein</fullName>
    </recommendedName>
</protein>
<dbReference type="SUPFAM" id="SSF47113">
    <property type="entry name" value="Histone-fold"/>
    <property type="match status" value="1"/>
</dbReference>
<dbReference type="PRINTS" id="PR00621">
    <property type="entry name" value="HISTONEH2B"/>
</dbReference>
<dbReference type="GO" id="GO:0003677">
    <property type="term" value="F:DNA binding"/>
    <property type="evidence" value="ECO:0007669"/>
    <property type="project" value="InterPro"/>
</dbReference>
<evidence type="ECO:0000256" key="1">
    <source>
        <dbReference type="ARBA" id="ARBA00002001"/>
    </source>
</evidence>
<reference evidence="5" key="1">
    <citation type="submission" date="2023-04" db="EMBL/GenBank/DDBJ databases">
        <authorList>
            <person name="Vijverberg K."/>
            <person name="Xiong W."/>
            <person name="Schranz E."/>
        </authorList>
    </citation>
    <scope>NUCLEOTIDE SEQUENCE</scope>
</reference>
<dbReference type="GO" id="GO:0005634">
    <property type="term" value="C:nucleus"/>
    <property type="evidence" value="ECO:0007669"/>
    <property type="project" value="UniProtKB-ARBA"/>
</dbReference>
<gene>
    <name evidence="5" type="ORF">LSALG_LOCUS29186</name>
</gene>
<comment type="function">
    <text evidence="1">Core component of nucleosome. Nucleosomes wrap and compact DNA into chromatin, limiting DNA accessibility to the cellular machineries which require DNA as a template. Histones thereby play a central role in transcription regulation, DNA repair, DNA replication and chromosomal stability. DNA accessibility is regulated via a complex set of post-translational modifications of histones, also called histone code, and nucleosome remodeling.</text>
</comment>
<dbReference type="Proteomes" id="UP001177003">
    <property type="component" value="Chromosome 6"/>
</dbReference>
<dbReference type="PANTHER" id="PTHR23428">
    <property type="entry name" value="HISTONE H2B"/>
    <property type="match status" value="1"/>
</dbReference>
<dbReference type="SMART" id="SM00427">
    <property type="entry name" value="H2B"/>
    <property type="match status" value="1"/>
</dbReference>
<accession>A0AA36EB58</accession>
<dbReference type="InterPro" id="IPR007125">
    <property type="entry name" value="H2A/H2B/H3"/>
</dbReference>
<dbReference type="Pfam" id="PF00125">
    <property type="entry name" value="Histone"/>
    <property type="match status" value="1"/>
</dbReference>